<dbReference type="PANTHER" id="PTHR19860:SF40">
    <property type="entry name" value="WD40 REPEAT-CONTAINING PROTEIN"/>
    <property type="match status" value="1"/>
</dbReference>
<comment type="caution">
    <text evidence="6">The sequence shown here is derived from an EMBL/GenBank/DDBJ whole genome shotgun (WGS) entry which is preliminary data.</text>
</comment>
<dbReference type="EMBL" id="BNJQ01000001">
    <property type="protein sequence ID" value="GHP01419.1"/>
    <property type="molecule type" value="Genomic_DNA"/>
</dbReference>
<dbReference type="InterPro" id="IPR001680">
    <property type="entry name" value="WD40_rpt"/>
</dbReference>
<reference evidence="6" key="1">
    <citation type="submission" date="2020-10" db="EMBL/GenBank/DDBJ databases">
        <title>Unveiling of a novel bifunctional photoreceptor, Dualchrome1, isolated from a cosmopolitan green alga.</title>
        <authorList>
            <person name="Suzuki S."/>
            <person name="Kawachi M."/>
        </authorList>
    </citation>
    <scope>NUCLEOTIDE SEQUENCE</scope>
    <source>
        <strain evidence="6">NIES 2893</strain>
    </source>
</reference>
<dbReference type="Pfam" id="PF24883">
    <property type="entry name" value="NPHP3_N"/>
    <property type="match status" value="1"/>
</dbReference>
<evidence type="ECO:0000256" key="2">
    <source>
        <dbReference type="ARBA" id="ARBA00038022"/>
    </source>
</evidence>
<dbReference type="OrthoDB" id="443402at2759"/>
<feature type="compositionally biased region" description="Low complexity" evidence="4">
    <location>
        <begin position="1"/>
        <end position="20"/>
    </location>
</feature>
<dbReference type="InterPro" id="IPR051191">
    <property type="entry name" value="DCAF12"/>
</dbReference>
<dbReference type="Gene3D" id="3.40.50.300">
    <property type="entry name" value="P-loop containing nucleotide triphosphate hydrolases"/>
    <property type="match status" value="1"/>
</dbReference>
<accession>A0A830H7B1</accession>
<feature type="compositionally biased region" description="Acidic residues" evidence="4">
    <location>
        <begin position="333"/>
        <end position="345"/>
    </location>
</feature>
<keyword evidence="3" id="KW-0853">WD repeat</keyword>
<dbReference type="InterPro" id="IPR036322">
    <property type="entry name" value="WD40_repeat_dom_sf"/>
</dbReference>
<dbReference type="Gene3D" id="2.130.10.10">
    <property type="entry name" value="YVTN repeat-like/Quinoprotein amine dehydrogenase"/>
    <property type="match status" value="1"/>
</dbReference>
<feature type="repeat" description="WD" evidence="3">
    <location>
        <begin position="1117"/>
        <end position="1139"/>
    </location>
</feature>
<feature type="region of interest" description="Disordered" evidence="4">
    <location>
        <begin position="326"/>
        <end position="389"/>
    </location>
</feature>
<sequence length="1223" mass="134269">MSMSRKSFTSFFSSRKSLSKVADGDSISASTRKMARNASELDKPSTSTPAPAKTKSAIVVIDVKHNKSGYASVTAGRAQRLRDEGWSVTELKMSVGGRDAEGDAYRLEALVNELNARVVVYSAPVAPTQPVYDSFTELRRDGILVANVPRPGYMIRQTRHLPRHDAPPKQDPVRRLGLAPFLSSDDDGYVQLPVLITSGPTHDGEREMLHSRIFPALQRRLRHRRVRLLPVDLRTHWPRARSSSAAQVTEACKKSGCVHIHLWSDHAEDGASARENQEDMRRWAKDSRHDLARDDKVDWLRVVPPDRHSQTEIELIQMLGLHKSPLHFMPEVGDGDDDDDDDENEAGGGAENSTRKISLNSQKSLKGSSTSSLLQPRNQKKTVEPGELDLKAEHATAAAKAAARGNNAKVRVEKLEAPFHTFVYARDRTFESSVVGTPASRHFYASSQGDVGRVAELFSAVYAHPTTHVRTYRCTYVGELRPTPAQKAYASSVRRNEGLGDNHPDVTASGPRLGVRGAPMGEFGCAPCASPRGYCGSLERDFAQKVMQDIWDLVDAEIDPSITLHRAVALETPAMFGLRHTITPMMFRRRGEERAIKRCVKLGRPPVLIFTGKPGSGCSTIMMACSRDLLHEYSDVEDIVIISLFVGVASVKGGTSRSVESVMRSLVFAIAENCPDLANISLPGHAQDLVFTLHAMLRAVVSRRNRRIAILIDGYDEIDNPACLSWLPPEDEMPFGVQFILSVAELPKHGGGGGGSSSASEHTAQAISKAASIKSAANPTAENAMEVSKRTFNLIKGGGQKGDDSASVDLQGGYANSALTRLVHERQRRIQLMASQMGSPSAFACAVPLEPLPYHERKAFSQRVLKLSSTTLPELHQTALTSKFDMGRGMFCSLISEEMAHMWHVKMTPSDVERIPVTISEALESVLDDAEHLFGRETVSTMLSCLAIVRGGLAISDLKNLCRLAHAPVAPKHFDAIVLPRLLRRLHFVIRGPISGVIQMTHATAHDVVYKRYSLAHPIALQRIVGILIQHFVGENDSTLKTCHSRAQHFLTRNGGRRPERIAFAGMGHVLDPPEHAPLPMDMSETDLEDHRLIVAVREGPRLLLLMLHVAADVSTLVTSSFDGSVGFWDFRRERMMHAMHMSRGLRCGAVSPSRPWLAFGCGNIVSLYDIRNLSTSFAEFECDRTVVQMCFHTTSATAHALTVADAAGCLSNLHLCGTPKLD</sequence>
<dbReference type="AlphaFoldDB" id="A0A830H7B1"/>
<evidence type="ECO:0000256" key="1">
    <source>
        <dbReference type="ARBA" id="ARBA00022737"/>
    </source>
</evidence>
<dbReference type="Proteomes" id="UP000660262">
    <property type="component" value="Unassembled WGS sequence"/>
</dbReference>
<dbReference type="InterPro" id="IPR027417">
    <property type="entry name" value="P-loop_NTPase"/>
</dbReference>
<dbReference type="PROSITE" id="PS50082">
    <property type="entry name" value="WD_REPEATS_2"/>
    <property type="match status" value="1"/>
</dbReference>
<evidence type="ECO:0000259" key="5">
    <source>
        <dbReference type="Pfam" id="PF24883"/>
    </source>
</evidence>
<evidence type="ECO:0000256" key="3">
    <source>
        <dbReference type="PROSITE-ProRule" id="PRU00221"/>
    </source>
</evidence>
<feature type="compositionally biased region" description="Low complexity" evidence="4">
    <location>
        <begin position="361"/>
        <end position="375"/>
    </location>
</feature>
<dbReference type="SUPFAM" id="SSF50978">
    <property type="entry name" value="WD40 repeat-like"/>
    <property type="match status" value="1"/>
</dbReference>
<evidence type="ECO:0000313" key="7">
    <source>
        <dbReference type="Proteomes" id="UP000660262"/>
    </source>
</evidence>
<organism evidence="6 7">
    <name type="scientific">Pycnococcus provasolii</name>
    <dbReference type="NCBI Taxonomy" id="41880"/>
    <lineage>
        <taxon>Eukaryota</taxon>
        <taxon>Viridiplantae</taxon>
        <taxon>Chlorophyta</taxon>
        <taxon>Pseudoscourfieldiophyceae</taxon>
        <taxon>Pseudoscourfieldiales</taxon>
        <taxon>Pycnococcaceae</taxon>
        <taxon>Pycnococcus</taxon>
    </lineage>
</organism>
<dbReference type="SUPFAM" id="SSF52540">
    <property type="entry name" value="P-loop containing nucleoside triphosphate hydrolases"/>
    <property type="match status" value="1"/>
</dbReference>
<feature type="region of interest" description="Disordered" evidence="4">
    <location>
        <begin position="1"/>
        <end position="53"/>
    </location>
</feature>
<keyword evidence="1" id="KW-0677">Repeat</keyword>
<evidence type="ECO:0000256" key="4">
    <source>
        <dbReference type="SAM" id="MobiDB-lite"/>
    </source>
</evidence>
<dbReference type="PANTHER" id="PTHR19860">
    <property type="entry name" value="DDB1- AND CUL4-ASSOCIATED FACTOR 12-RELATED"/>
    <property type="match status" value="1"/>
</dbReference>
<gene>
    <name evidence="6" type="ORF">PPROV_000017500</name>
</gene>
<dbReference type="InterPro" id="IPR015943">
    <property type="entry name" value="WD40/YVTN_repeat-like_dom_sf"/>
</dbReference>
<keyword evidence="7" id="KW-1185">Reference proteome</keyword>
<protein>
    <recommendedName>
        <fullName evidence="5">Nephrocystin 3-like N-terminal domain-containing protein</fullName>
    </recommendedName>
</protein>
<dbReference type="InterPro" id="IPR056884">
    <property type="entry name" value="NPHP3-like_N"/>
</dbReference>
<feature type="domain" description="Nephrocystin 3-like N-terminal" evidence="5">
    <location>
        <begin position="604"/>
        <end position="721"/>
    </location>
</feature>
<dbReference type="GO" id="GO:0080008">
    <property type="term" value="C:Cul4-RING E3 ubiquitin ligase complex"/>
    <property type="evidence" value="ECO:0007669"/>
    <property type="project" value="TreeGrafter"/>
</dbReference>
<evidence type="ECO:0000313" key="6">
    <source>
        <dbReference type="EMBL" id="GHP01419.1"/>
    </source>
</evidence>
<name>A0A830H7B1_9CHLO</name>
<proteinExistence type="inferred from homology"/>
<comment type="similarity">
    <text evidence="2">Belongs to the WD repeat DCAF12 family.</text>
</comment>